<accession>A0A1M4ZQL1</accession>
<sequence>MGKFIIGTFAILAWTFYVLSGGADFVPETRVAKADPFKATPDRTPPADVVALIAPVPQDRPAAEAVPVGAAAAATAPVDPVSMTPPPAIESAQDATPIAVSASATPAFAGSEANVIGIEPTFASLSAPAPASPAAPAGADVSALREVAARAVNMRAGPDTSYSVLDTLPQGTQTEVVESDGAGWVRVRVVDTGQMGWMAERLLTRG</sequence>
<protein>
    <submittedName>
        <fullName evidence="2">SH3 domain-containing protein</fullName>
    </submittedName>
</protein>
<evidence type="ECO:0000313" key="3">
    <source>
        <dbReference type="Proteomes" id="UP000183987"/>
    </source>
</evidence>
<gene>
    <name evidence="2" type="ORF">SAMN05444339_10485</name>
</gene>
<dbReference type="Proteomes" id="UP000183987">
    <property type="component" value="Unassembled WGS sequence"/>
</dbReference>
<dbReference type="OrthoDB" id="7433551at2"/>
<feature type="domain" description="SH3b" evidence="1">
    <location>
        <begin position="142"/>
        <end position="206"/>
    </location>
</feature>
<dbReference type="AlphaFoldDB" id="A0A1M4ZQL1"/>
<proteinExistence type="predicted"/>
<evidence type="ECO:0000313" key="2">
    <source>
        <dbReference type="EMBL" id="SHF20329.1"/>
    </source>
</evidence>
<evidence type="ECO:0000259" key="1">
    <source>
        <dbReference type="PROSITE" id="PS51781"/>
    </source>
</evidence>
<keyword evidence="3" id="KW-1185">Reference proteome</keyword>
<reference evidence="3" key="1">
    <citation type="submission" date="2016-11" db="EMBL/GenBank/DDBJ databases">
        <authorList>
            <person name="Varghese N."/>
            <person name="Submissions S."/>
        </authorList>
    </citation>
    <scope>NUCLEOTIDE SEQUENCE [LARGE SCALE GENOMIC DNA]</scope>
    <source>
        <strain evidence="3">DSM 29326</strain>
    </source>
</reference>
<dbReference type="SMART" id="SM00287">
    <property type="entry name" value="SH3b"/>
    <property type="match status" value="1"/>
</dbReference>
<name>A0A1M4ZQL1_LOKAT</name>
<dbReference type="Pfam" id="PF08239">
    <property type="entry name" value="SH3_3"/>
    <property type="match status" value="1"/>
</dbReference>
<dbReference type="EMBL" id="FQUE01000004">
    <property type="protein sequence ID" value="SHF20329.1"/>
    <property type="molecule type" value="Genomic_DNA"/>
</dbReference>
<dbReference type="PROSITE" id="PS51781">
    <property type="entry name" value="SH3B"/>
    <property type="match status" value="1"/>
</dbReference>
<dbReference type="Gene3D" id="2.30.30.40">
    <property type="entry name" value="SH3 Domains"/>
    <property type="match status" value="1"/>
</dbReference>
<dbReference type="STRING" id="366533.SAMN05444339_10485"/>
<dbReference type="InterPro" id="IPR003646">
    <property type="entry name" value="SH3-like_bac-type"/>
</dbReference>
<dbReference type="RefSeq" id="WP_072857135.1">
    <property type="nucleotide sequence ID" value="NZ_FQUE01000004.1"/>
</dbReference>
<organism evidence="2 3">
    <name type="scientific">Loktanella atrilutea</name>
    <dbReference type="NCBI Taxonomy" id="366533"/>
    <lineage>
        <taxon>Bacteria</taxon>
        <taxon>Pseudomonadati</taxon>
        <taxon>Pseudomonadota</taxon>
        <taxon>Alphaproteobacteria</taxon>
        <taxon>Rhodobacterales</taxon>
        <taxon>Roseobacteraceae</taxon>
        <taxon>Loktanella</taxon>
    </lineage>
</organism>